<keyword evidence="1" id="KW-0175">Coiled coil</keyword>
<dbReference type="InterPro" id="IPR029787">
    <property type="entry name" value="Nucleotide_cyclase"/>
</dbReference>
<dbReference type="SUPFAM" id="SSF55073">
    <property type="entry name" value="Nucleotide cyclase"/>
    <property type="match status" value="1"/>
</dbReference>
<dbReference type="OrthoDB" id="9809348at2"/>
<dbReference type="SMART" id="SM00267">
    <property type="entry name" value="GGDEF"/>
    <property type="match status" value="1"/>
</dbReference>
<dbReference type="PANTHER" id="PTHR45138">
    <property type="entry name" value="REGULATORY COMPONENTS OF SENSORY TRANSDUCTION SYSTEM"/>
    <property type="match status" value="1"/>
</dbReference>
<keyword evidence="2" id="KW-0472">Membrane</keyword>
<dbReference type="InterPro" id="IPR000160">
    <property type="entry name" value="GGDEF_dom"/>
</dbReference>
<feature type="coiled-coil region" evidence="1">
    <location>
        <begin position="411"/>
        <end position="456"/>
    </location>
</feature>
<dbReference type="EMBL" id="SLYC01000015">
    <property type="protein sequence ID" value="TCQ02513.1"/>
    <property type="molecule type" value="Genomic_DNA"/>
</dbReference>
<dbReference type="GO" id="GO:0052621">
    <property type="term" value="F:diguanylate cyclase activity"/>
    <property type="evidence" value="ECO:0007669"/>
    <property type="project" value="TreeGrafter"/>
</dbReference>
<feature type="transmembrane region" description="Helical" evidence="2">
    <location>
        <begin position="232"/>
        <end position="249"/>
    </location>
</feature>
<feature type="domain" description="GGDEF" evidence="3">
    <location>
        <begin position="484"/>
        <end position="620"/>
    </location>
</feature>
<dbReference type="Gene3D" id="3.30.70.270">
    <property type="match status" value="1"/>
</dbReference>
<dbReference type="CDD" id="cd01949">
    <property type="entry name" value="GGDEF"/>
    <property type="match status" value="1"/>
</dbReference>
<gene>
    <name evidence="4" type="ORF">EDD79_101530</name>
</gene>
<dbReference type="NCBIfam" id="TIGR00254">
    <property type="entry name" value="GGDEF"/>
    <property type="match status" value="1"/>
</dbReference>
<dbReference type="GO" id="GO:0005886">
    <property type="term" value="C:plasma membrane"/>
    <property type="evidence" value="ECO:0007669"/>
    <property type="project" value="TreeGrafter"/>
</dbReference>
<dbReference type="InterPro" id="IPR043128">
    <property type="entry name" value="Rev_trsase/Diguanyl_cyclase"/>
</dbReference>
<feature type="transmembrane region" description="Helical" evidence="2">
    <location>
        <begin position="326"/>
        <end position="344"/>
    </location>
</feature>
<dbReference type="Pfam" id="PF00990">
    <property type="entry name" value="GGDEF"/>
    <property type="match status" value="1"/>
</dbReference>
<feature type="transmembrane region" description="Helical" evidence="2">
    <location>
        <begin position="269"/>
        <end position="288"/>
    </location>
</feature>
<dbReference type="InterPro" id="IPR050469">
    <property type="entry name" value="Diguanylate_Cyclase"/>
</dbReference>
<evidence type="ECO:0000256" key="2">
    <source>
        <dbReference type="SAM" id="Phobius"/>
    </source>
</evidence>
<keyword evidence="2" id="KW-0812">Transmembrane</keyword>
<feature type="transmembrane region" description="Helical" evidence="2">
    <location>
        <begin position="206"/>
        <end position="225"/>
    </location>
</feature>
<organism evidence="4 5">
    <name type="scientific">Serpentinicella alkaliphila</name>
    <dbReference type="NCBI Taxonomy" id="1734049"/>
    <lineage>
        <taxon>Bacteria</taxon>
        <taxon>Bacillati</taxon>
        <taxon>Bacillota</taxon>
        <taxon>Clostridia</taxon>
        <taxon>Peptostreptococcales</taxon>
        <taxon>Natronincolaceae</taxon>
        <taxon>Serpentinicella</taxon>
    </lineage>
</organism>
<name>A0A4R2U4A8_9FIRM</name>
<reference evidence="4 5" key="1">
    <citation type="submission" date="2019-03" db="EMBL/GenBank/DDBJ databases">
        <title>Genomic Encyclopedia of Type Strains, Phase IV (KMG-IV): sequencing the most valuable type-strain genomes for metagenomic binning, comparative biology and taxonomic classification.</title>
        <authorList>
            <person name="Goeker M."/>
        </authorList>
    </citation>
    <scope>NUCLEOTIDE SEQUENCE [LARGE SCALE GENOMIC DNA]</scope>
    <source>
        <strain evidence="4 5">DSM 100013</strain>
    </source>
</reference>
<dbReference type="GO" id="GO:0043709">
    <property type="term" value="P:cell adhesion involved in single-species biofilm formation"/>
    <property type="evidence" value="ECO:0007669"/>
    <property type="project" value="TreeGrafter"/>
</dbReference>
<sequence>MHKNSIPVSIIFTLILGLIFSHTFLYCEATTPQAFFDASNYSFDENGIFSLKGYWEYYPNSLLEPSDFANSDLDPKYITIPGELSAQQYNGEEFPAESYGTLRTVVKLKDSAALYGLKAKYLSSSNSIWINGKLLSTSGVVGTNKLEYTPKYIPSEIYFVPNNEYVEIVIQIANFHHRRIRLNEILLGKAEQIKRFTNLGIIKESIIFGSLILIAIYYGILYYFIQKREKASLYLALISLSTAIRGIIVNERVLIRLMPNISAKLMSKLGYLPVFILLPLISIYIKNLFKENENLISDYLCKYVIVFSIFLVALTSVKVYDMVFEYAQYLLIVNALYLIYILATKELFKKSKGYKIMIICGVVLLLTAVNDLLREFDIINSFELFSFGVVIFIAIQALFLAWEFNSSYIQVQSLANENKSMFEKIQELNQDLEKKIKERTTELQMLNKKLEQTSNLDPLTGLYNRRYFENRLSHEWERAYRSSLPISVIMIDIDCFKNYNDNYGHLQGDVCLQQVATEIQLNIQRSTDLVARYGGEEFIVLLPETEASGALVLAEKIRSSIENLRITHEYSHVSDVITVSLGINTVIVTNEIDRNDLIDKADKGLYLAKHNGRNRVEVLA</sequence>
<protein>
    <submittedName>
        <fullName evidence="4">Diguanylate cyclase (GGDEF)-like protein</fullName>
    </submittedName>
</protein>
<proteinExistence type="predicted"/>
<evidence type="ECO:0000256" key="1">
    <source>
        <dbReference type="SAM" id="Coils"/>
    </source>
</evidence>
<dbReference type="PROSITE" id="PS50887">
    <property type="entry name" value="GGDEF"/>
    <property type="match status" value="1"/>
</dbReference>
<evidence type="ECO:0000313" key="4">
    <source>
        <dbReference type="EMBL" id="TCQ02513.1"/>
    </source>
</evidence>
<dbReference type="PANTHER" id="PTHR45138:SF9">
    <property type="entry name" value="DIGUANYLATE CYCLASE DGCM-RELATED"/>
    <property type="match status" value="1"/>
</dbReference>
<accession>A0A4R2U4A8</accession>
<feature type="transmembrane region" description="Helical" evidence="2">
    <location>
        <begin position="385"/>
        <end position="404"/>
    </location>
</feature>
<keyword evidence="5" id="KW-1185">Reference proteome</keyword>
<dbReference type="GO" id="GO:1902201">
    <property type="term" value="P:negative regulation of bacterial-type flagellum-dependent cell motility"/>
    <property type="evidence" value="ECO:0007669"/>
    <property type="project" value="TreeGrafter"/>
</dbReference>
<dbReference type="RefSeq" id="WP_132848395.1">
    <property type="nucleotide sequence ID" value="NZ_CP058648.1"/>
</dbReference>
<evidence type="ECO:0000313" key="5">
    <source>
        <dbReference type="Proteomes" id="UP000295504"/>
    </source>
</evidence>
<feature type="transmembrane region" description="Helical" evidence="2">
    <location>
        <begin position="356"/>
        <end position="373"/>
    </location>
</feature>
<feature type="transmembrane region" description="Helical" evidence="2">
    <location>
        <begin position="300"/>
        <end position="320"/>
    </location>
</feature>
<dbReference type="AlphaFoldDB" id="A0A4R2U4A8"/>
<comment type="caution">
    <text evidence="4">The sequence shown here is derived from an EMBL/GenBank/DDBJ whole genome shotgun (WGS) entry which is preliminary data.</text>
</comment>
<keyword evidence="2" id="KW-1133">Transmembrane helix</keyword>
<dbReference type="Pfam" id="PF07695">
    <property type="entry name" value="7TMR-DISM_7TM"/>
    <property type="match status" value="1"/>
</dbReference>
<dbReference type="Proteomes" id="UP000295504">
    <property type="component" value="Unassembled WGS sequence"/>
</dbReference>
<dbReference type="InterPro" id="IPR011623">
    <property type="entry name" value="7TMR_DISM_rcpt_extracell_dom1"/>
</dbReference>
<evidence type="ECO:0000259" key="3">
    <source>
        <dbReference type="PROSITE" id="PS50887"/>
    </source>
</evidence>
<dbReference type="FunFam" id="3.30.70.270:FF:000001">
    <property type="entry name" value="Diguanylate cyclase domain protein"/>
    <property type="match status" value="1"/>
</dbReference>